<dbReference type="Gene3D" id="3.40.50.300">
    <property type="entry name" value="P-loop containing nucleotide triphosphate hydrolases"/>
    <property type="match status" value="1"/>
</dbReference>
<dbReference type="PROSITE" id="PS00486">
    <property type="entry name" value="DNA_MISMATCH_REPAIR_2"/>
    <property type="match status" value="1"/>
</dbReference>
<keyword evidence="12" id="KW-1185">Reference proteome</keyword>
<dbReference type="GO" id="GO:0030983">
    <property type="term" value="F:mismatched DNA binding"/>
    <property type="evidence" value="ECO:0007669"/>
    <property type="project" value="InterPro"/>
</dbReference>
<keyword evidence="3 8" id="KW-0547">Nucleotide-binding</keyword>
<dbReference type="Gene3D" id="3.30.1370.110">
    <property type="match status" value="1"/>
</dbReference>
<feature type="domain" description="Smr" evidence="10">
    <location>
        <begin position="720"/>
        <end position="794"/>
    </location>
</feature>
<dbReference type="InterPro" id="IPR007696">
    <property type="entry name" value="DNA_mismatch_repair_MutS_core"/>
</dbReference>
<dbReference type="InterPro" id="IPR027417">
    <property type="entry name" value="P-loop_NTPase"/>
</dbReference>
<dbReference type="STRING" id="1528.SAMN04488579_10456"/>
<dbReference type="EMBL" id="FNOU01000004">
    <property type="protein sequence ID" value="SDX60225.1"/>
    <property type="molecule type" value="Genomic_DNA"/>
</dbReference>
<dbReference type="InterPro" id="IPR036063">
    <property type="entry name" value="Smr_dom_sf"/>
</dbReference>
<dbReference type="HAMAP" id="MF_00092">
    <property type="entry name" value="MutS2"/>
    <property type="match status" value="1"/>
</dbReference>
<dbReference type="PROSITE" id="PS50828">
    <property type="entry name" value="SMR"/>
    <property type="match status" value="1"/>
</dbReference>
<keyword evidence="6 8" id="KW-0694">RNA-binding</keyword>
<dbReference type="PIRSF" id="PIRSF005814">
    <property type="entry name" value="MutS_YshD"/>
    <property type="match status" value="1"/>
</dbReference>
<evidence type="ECO:0000313" key="12">
    <source>
        <dbReference type="Proteomes" id="UP000199652"/>
    </source>
</evidence>
<evidence type="ECO:0000256" key="4">
    <source>
        <dbReference type="ARBA" id="ARBA00022801"/>
    </source>
</evidence>
<dbReference type="Pfam" id="PF20297">
    <property type="entry name" value="MSSS"/>
    <property type="match status" value="1"/>
</dbReference>
<gene>
    <name evidence="8" type="primary">mutS2</name>
    <name evidence="8" type="synonym">rqcU</name>
    <name evidence="11" type="ORF">SAMN04488579_10456</name>
</gene>
<dbReference type="SUPFAM" id="SSF160443">
    <property type="entry name" value="SMR domain-like"/>
    <property type="match status" value="1"/>
</dbReference>
<keyword evidence="7 8" id="KW-0238">DNA-binding</keyword>
<comment type="subunit">
    <text evidence="8">Homodimer. Binds to stalled ribosomes, contacting rRNA.</text>
</comment>
<evidence type="ECO:0000256" key="7">
    <source>
        <dbReference type="ARBA" id="ARBA00023125"/>
    </source>
</evidence>
<proteinExistence type="inferred from homology"/>
<dbReference type="FunFam" id="3.40.50.300:FF:000830">
    <property type="entry name" value="Endonuclease MutS2"/>
    <property type="match status" value="1"/>
</dbReference>
<evidence type="ECO:0000256" key="9">
    <source>
        <dbReference type="SAM" id="Coils"/>
    </source>
</evidence>
<dbReference type="InterPro" id="IPR005747">
    <property type="entry name" value="MutS2"/>
</dbReference>
<dbReference type="GO" id="GO:0004519">
    <property type="term" value="F:endonuclease activity"/>
    <property type="evidence" value="ECO:0007669"/>
    <property type="project" value="UniProtKB-UniRule"/>
</dbReference>
<dbReference type="InterPro" id="IPR045076">
    <property type="entry name" value="MutS"/>
</dbReference>
<sequence length="794" mass="88436">MNERSLKVLEYPKIITALQENCITQGGKMMAKALVPMTCIGEVQQSLDLTEEAVGMVLRNGRPPLAELADTDDYVHRAAIGAMLSMGELLRIASLLRVARDMDNYYYTDTQMDVLVGLKALFEALDPCEMLESEISRKILTEDEMADNASQELSRIRREILIKNGRITEKLNGIISSTANEKYLQERLVTIRNNRYVVPVKQEYRNMIPGVVLDKSTSGATLFIEPLSVVELNNDLKELAIEEEKEMVRILKLLSQKVAMMQAVLTEDHAVLTELDFIYAKAKYALAIGGERVSVAEDGEYRLLRARHPLLDPKKAVASDIVLDEAIHTMIITGPNTGGKTVTLKTMGLLSLMVQSGLFIPVREGSSLRLFQEVYADIGDEQSIEQSLSTFSSHMTNIVSIMKTADAKSLVLFDELGAGTDPTEGAALAIAILDTLHQRGGLTAATTHYSELKEYALVTPGITNASVEFDVATLGPTYRLLIGVPGKSNAFQIASRLGLEDNIIDAARSTMAVGSIQFEETLEKLEENRHRVEAEAREMRLLREEAEALREKAQRAQESARRQSEALLTQAREESARIVAETKEKTDEIYKEIRYIQENMEAGLGDNKKLEALRKDISDQEKGLYATYKKKIKSEKKKKPARAVSTQIDKGTPVHIYSLHQDGEVLEVLKKEKKYFVQVGMLKMKINMDDAVAIKKEAPKTVRRQKPITSADRHAMETRLDLRGRNGEESLFLVEKMISDALVSGTHQLVILHGKGTGKLRQVIQAYLKDNPYVEDFRMGAPHEGGDGVTIVTL</sequence>
<dbReference type="GO" id="GO:0043023">
    <property type="term" value="F:ribosomal large subunit binding"/>
    <property type="evidence" value="ECO:0007669"/>
    <property type="project" value="UniProtKB-UniRule"/>
</dbReference>
<comment type="function">
    <text evidence="8">Acts as a ribosome collision sensor, splitting the ribosome into its 2 subunits. Detects stalled/collided 70S ribosomes which it binds and splits by an ATP-hydrolysis driven conformational change. Acts upstream of the ribosome quality control system (RQC), a ribosome-associated complex that mediates the extraction of incompletely synthesized nascent chains from stalled ribosomes and their subsequent degradation. Probably generates substrates for RQC.</text>
</comment>
<evidence type="ECO:0000256" key="1">
    <source>
        <dbReference type="ARBA" id="ARBA00022722"/>
    </source>
</evidence>
<dbReference type="OrthoDB" id="9808166at2"/>
<dbReference type="GO" id="GO:0005524">
    <property type="term" value="F:ATP binding"/>
    <property type="evidence" value="ECO:0007669"/>
    <property type="project" value="UniProtKB-UniRule"/>
</dbReference>
<evidence type="ECO:0000256" key="3">
    <source>
        <dbReference type="ARBA" id="ARBA00022741"/>
    </source>
</evidence>
<accession>A0A1H3D1I5</accession>
<dbReference type="GO" id="GO:0006298">
    <property type="term" value="P:mismatch repair"/>
    <property type="evidence" value="ECO:0007669"/>
    <property type="project" value="InterPro"/>
</dbReference>
<dbReference type="GO" id="GO:0016887">
    <property type="term" value="F:ATP hydrolysis activity"/>
    <property type="evidence" value="ECO:0007669"/>
    <property type="project" value="InterPro"/>
</dbReference>
<dbReference type="Pfam" id="PF00488">
    <property type="entry name" value="MutS_V"/>
    <property type="match status" value="1"/>
</dbReference>
<organism evidence="11 12">
    <name type="scientific">Eubacterium barkeri</name>
    <name type="common">Clostridium barkeri</name>
    <dbReference type="NCBI Taxonomy" id="1528"/>
    <lineage>
        <taxon>Bacteria</taxon>
        <taxon>Bacillati</taxon>
        <taxon>Bacillota</taxon>
        <taxon>Clostridia</taxon>
        <taxon>Eubacteriales</taxon>
        <taxon>Eubacteriaceae</taxon>
        <taxon>Eubacterium</taxon>
    </lineage>
</organism>
<keyword evidence="8" id="KW-0255">Endonuclease</keyword>
<dbReference type="PANTHER" id="PTHR48466">
    <property type="entry name" value="OS10G0509000 PROTEIN-RELATED"/>
    <property type="match status" value="1"/>
</dbReference>
<dbReference type="GO" id="GO:0072344">
    <property type="term" value="P:rescue of stalled ribosome"/>
    <property type="evidence" value="ECO:0007669"/>
    <property type="project" value="UniProtKB-UniRule"/>
</dbReference>
<comment type="similarity">
    <text evidence="8">Belongs to the DNA mismatch repair MutS family. MutS2 subfamily.</text>
</comment>
<dbReference type="GO" id="GO:0140664">
    <property type="term" value="F:ATP-dependent DNA damage sensor activity"/>
    <property type="evidence" value="ECO:0007669"/>
    <property type="project" value="InterPro"/>
</dbReference>
<dbReference type="SMART" id="SM00534">
    <property type="entry name" value="MUTSac"/>
    <property type="match status" value="1"/>
</dbReference>
<dbReference type="SMART" id="SM00533">
    <property type="entry name" value="MUTSd"/>
    <property type="match status" value="1"/>
</dbReference>
<evidence type="ECO:0000256" key="2">
    <source>
        <dbReference type="ARBA" id="ARBA00022730"/>
    </source>
</evidence>
<keyword evidence="9" id="KW-0175">Coiled coil</keyword>
<evidence type="ECO:0000313" key="11">
    <source>
        <dbReference type="EMBL" id="SDX60225.1"/>
    </source>
</evidence>
<dbReference type="InterPro" id="IPR036187">
    <property type="entry name" value="DNA_mismatch_repair_MutS_sf"/>
</dbReference>
<dbReference type="AlphaFoldDB" id="A0A1H3D1I5"/>
<dbReference type="EC" id="3.1.-.-" evidence="8"/>
<evidence type="ECO:0000259" key="10">
    <source>
        <dbReference type="PROSITE" id="PS50828"/>
    </source>
</evidence>
<evidence type="ECO:0000256" key="8">
    <source>
        <dbReference type="HAMAP-Rule" id="MF_00092"/>
    </source>
</evidence>
<dbReference type="InterPro" id="IPR002625">
    <property type="entry name" value="Smr_dom"/>
</dbReference>
<feature type="coiled-coil region" evidence="9">
    <location>
        <begin position="515"/>
        <end position="570"/>
    </location>
</feature>
<dbReference type="PANTHER" id="PTHR48466:SF2">
    <property type="entry name" value="OS10G0509000 PROTEIN"/>
    <property type="match status" value="1"/>
</dbReference>
<dbReference type="GO" id="GO:0045910">
    <property type="term" value="P:negative regulation of DNA recombination"/>
    <property type="evidence" value="ECO:0007669"/>
    <property type="project" value="InterPro"/>
</dbReference>
<dbReference type="GO" id="GO:0019843">
    <property type="term" value="F:rRNA binding"/>
    <property type="evidence" value="ECO:0007669"/>
    <property type="project" value="UniProtKB-UniRule"/>
</dbReference>
<dbReference type="CDD" id="cd03280">
    <property type="entry name" value="ABC_MutS2"/>
    <property type="match status" value="1"/>
</dbReference>
<feature type="binding site" evidence="8">
    <location>
        <begin position="334"/>
        <end position="341"/>
    </location>
    <ligand>
        <name>ATP</name>
        <dbReference type="ChEBI" id="CHEBI:30616"/>
    </ligand>
</feature>
<dbReference type="RefSeq" id="WP_090243614.1">
    <property type="nucleotide sequence ID" value="NZ_FNOU01000004.1"/>
</dbReference>
<keyword evidence="5 8" id="KW-0067">ATP-binding</keyword>
<dbReference type="SUPFAM" id="SSF52540">
    <property type="entry name" value="P-loop containing nucleoside triphosphate hydrolases"/>
    <property type="match status" value="1"/>
</dbReference>
<dbReference type="NCBIfam" id="TIGR01069">
    <property type="entry name" value="mutS2"/>
    <property type="match status" value="1"/>
</dbReference>
<keyword evidence="1 8" id="KW-0540">Nuclease</keyword>
<evidence type="ECO:0000256" key="5">
    <source>
        <dbReference type="ARBA" id="ARBA00022840"/>
    </source>
</evidence>
<dbReference type="InterPro" id="IPR000432">
    <property type="entry name" value="DNA_mismatch_repair_MutS_C"/>
</dbReference>
<keyword evidence="4 8" id="KW-0378">Hydrolase</keyword>
<dbReference type="Proteomes" id="UP000199652">
    <property type="component" value="Unassembled WGS sequence"/>
</dbReference>
<keyword evidence="2 8" id="KW-0699">rRNA-binding</keyword>
<dbReference type="SMART" id="SM00463">
    <property type="entry name" value="SMR"/>
    <property type="match status" value="1"/>
</dbReference>
<evidence type="ECO:0000256" key="6">
    <source>
        <dbReference type="ARBA" id="ARBA00022884"/>
    </source>
</evidence>
<dbReference type="SUPFAM" id="SSF48334">
    <property type="entry name" value="DNA repair protein MutS, domain III"/>
    <property type="match status" value="1"/>
</dbReference>
<comment type="function">
    <text evidence="8">Endonuclease that is involved in the suppression of homologous recombination and thus may have a key role in the control of bacterial genetic diversity.</text>
</comment>
<dbReference type="InterPro" id="IPR046893">
    <property type="entry name" value="MSSS"/>
</dbReference>
<protein>
    <recommendedName>
        <fullName evidence="8">Endonuclease MutS2</fullName>
        <ecNumber evidence="8">3.1.-.-</ecNumber>
    </recommendedName>
    <alternativeName>
        <fullName evidence="8">Ribosome-associated protein quality control-upstream factor</fullName>
        <shortName evidence="8">RQC-upstream factor</shortName>
        <shortName evidence="8">RqcU</shortName>
        <ecNumber evidence="8">3.6.4.-</ecNumber>
    </alternativeName>
</protein>
<dbReference type="Pfam" id="PF01713">
    <property type="entry name" value="Smr"/>
    <property type="match status" value="1"/>
</dbReference>
<dbReference type="EC" id="3.6.4.-" evidence="8"/>
<reference evidence="12" key="1">
    <citation type="submission" date="2016-10" db="EMBL/GenBank/DDBJ databases">
        <authorList>
            <person name="Varghese N."/>
            <person name="Submissions S."/>
        </authorList>
    </citation>
    <scope>NUCLEOTIDE SEQUENCE [LARGE SCALE GENOMIC DNA]</scope>
    <source>
        <strain evidence="12">VPI 5359</strain>
    </source>
</reference>
<name>A0A1H3D1I5_EUBBA</name>